<proteinExistence type="inferred from homology"/>
<evidence type="ECO:0000313" key="3">
    <source>
        <dbReference type="EMBL" id="KAK5812798.1"/>
    </source>
</evidence>
<dbReference type="PANTHER" id="PTHR48047">
    <property type="entry name" value="GLYCOSYLTRANSFERASE"/>
    <property type="match status" value="1"/>
</dbReference>
<reference evidence="3 4" key="1">
    <citation type="submission" date="2023-03" db="EMBL/GenBank/DDBJ databases">
        <title>WGS of Gossypium arboreum.</title>
        <authorList>
            <person name="Yu D."/>
        </authorList>
    </citation>
    <scope>NUCLEOTIDE SEQUENCE [LARGE SCALE GENOMIC DNA]</scope>
    <source>
        <tissue evidence="3">Leaf</tissue>
    </source>
</reference>
<protein>
    <submittedName>
        <fullName evidence="3">Uncharacterized protein</fullName>
    </submittedName>
</protein>
<evidence type="ECO:0000256" key="2">
    <source>
        <dbReference type="ARBA" id="ARBA00022676"/>
    </source>
</evidence>
<dbReference type="SUPFAM" id="SSF53756">
    <property type="entry name" value="UDP-Glycosyltransferase/glycogen phosphorylase"/>
    <property type="match status" value="1"/>
</dbReference>
<sequence>MLYSMEDFFSFFIAANKMEEAVQQLFEKLTPRPNCIISDMCLYYTHKIATKFQIPRISFHGFCCFYLLCLHNVLSSKILETITSDSEYFTVPGLTKKIEFTKAQLSFNRDASRKDIFEPMIQADRASYGVFINTFEELEPTYVKEYRKIKKAWCIGPVSLSHKDELDKAKRGNKASTNQQQCLKWLDSQQPNSVIYACLGSISTVKCPELIELGLGLEASNKPFIWVLRGNDTTSNQVEKWIKEDGFEERIKGRGLVVVGWAP</sequence>
<evidence type="ECO:0000256" key="1">
    <source>
        <dbReference type="ARBA" id="ARBA00009995"/>
    </source>
</evidence>
<comment type="caution">
    <text evidence="3">The sequence shown here is derived from an EMBL/GenBank/DDBJ whole genome shotgun (WGS) entry which is preliminary data.</text>
</comment>
<evidence type="ECO:0000313" key="4">
    <source>
        <dbReference type="Proteomes" id="UP001358586"/>
    </source>
</evidence>
<organism evidence="3 4">
    <name type="scientific">Gossypium arboreum</name>
    <name type="common">Tree cotton</name>
    <name type="synonym">Gossypium nanking</name>
    <dbReference type="NCBI Taxonomy" id="29729"/>
    <lineage>
        <taxon>Eukaryota</taxon>
        <taxon>Viridiplantae</taxon>
        <taxon>Streptophyta</taxon>
        <taxon>Embryophyta</taxon>
        <taxon>Tracheophyta</taxon>
        <taxon>Spermatophyta</taxon>
        <taxon>Magnoliopsida</taxon>
        <taxon>eudicotyledons</taxon>
        <taxon>Gunneridae</taxon>
        <taxon>Pentapetalae</taxon>
        <taxon>rosids</taxon>
        <taxon>malvids</taxon>
        <taxon>Malvales</taxon>
        <taxon>Malvaceae</taxon>
        <taxon>Malvoideae</taxon>
        <taxon>Gossypium</taxon>
    </lineage>
</organism>
<name>A0ABR0P2K3_GOSAR</name>
<comment type="similarity">
    <text evidence="1">Belongs to the UDP-glycosyltransferase family.</text>
</comment>
<dbReference type="Gene3D" id="3.40.50.2000">
    <property type="entry name" value="Glycogen Phosphorylase B"/>
    <property type="match status" value="2"/>
</dbReference>
<keyword evidence="2" id="KW-0328">Glycosyltransferase</keyword>
<dbReference type="EMBL" id="JARKNE010000008">
    <property type="protein sequence ID" value="KAK5812798.1"/>
    <property type="molecule type" value="Genomic_DNA"/>
</dbReference>
<keyword evidence="4" id="KW-1185">Reference proteome</keyword>
<dbReference type="Proteomes" id="UP001358586">
    <property type="component" value="Chromosome 8"/>
</dbReference>
<dbReference type="PANTHER" id="PTHR48047:SF229">
    <property type="entry name" value="UDP-GLYCOSYLTRANSFERASE 73C3-RELATED"/>
    <property type="match status" value="1"/>
</dbReference>
<keyword evidence="2" id="KW-0808">Transferase</keyword>
<gene>
    <name evidence="3" type="ORF">PVK06_028239</name>
</gene>
<accession>A0ABR0P2K3</accession>